<dbReference type="InterPro" id="IPR036069">
    <property type="entry name" value="DUF34/NIF3_sf"/>
</dbReference>
<evidence type="ECO:0008006" key="6">
    <source>
        <dbReference type="Google" id="ProtNLM"/>
    </source>
</evidence>
<proteinExistence type="inferred from homology"/>
<dbReference type="GO" id="GO:0046872">
    <property type="term" value="F:metal ion binding"/>
    <property type="evidence" value="ECO:0007669"/>
    <property type="project" value="UniProtKB-KW"/>
</dbReference>
<reference evidence="4 5" key="3">
    <citation type="journal article" date="2008" name="FEMS Microbiol. Ecol.">
        <title>Identification and characterization of genes underlying chitinolysis in Collimonas fungivorans Ter331.</title>
        <authorList>
            <person name="Fritsche K."/>
            <person name="de Boer W."/>
            <person name="Gerards S."/>
            <person name="van den Berg M."/>
            <person name="van Veen J.A."/>
            <person name="Leveau J.H."/>
        </authorList>
    </citation>
    <scope>NUCLEOTIDE SEQUENCE [LARGE SCALE GENOMIC DNA]</scope>
    <source>
        <strain evidence="4 5">Ter331</strain>
    </source>
</reference>
<dbReference type="STRING" id="1005048.CFU_0530"/>
<reference evidence="4 5" key="2">
    <citation type="journal article" date="2006" name="J. Microbiol. Methods">
        <title>Genomic flank-sequencing of plasposon insertion sites for rapid identification of functional genes.</title>
        <authorList>
            <person name="Leveau J.H."/>
            <person name="Gerards S."/>
            <person name="Fritsche K."/>
            <person name="Zondag G."/>
            <person name="van Veen J.A."/>
        </authorList>
    </citation>
    <scope>NUCLEOTIDE SEQUENCE [LARGE SCALE GENOMIC DNA]</scope>
    <source>
        <strain evidence="4 5">Ter331</strain>
    </source>
</reference>
<dbReference type="InterPro" id="IPR002678">
    <property type="entry name" value="DUF34/NIF3"/>
</dbReference>
<dbReference type="Proteomes" id="UP000008392">
    <property type="component" value="Chromosome"/>
</dbReference>
<feature type="binding site" evidence="3">
    <location>
        <position position="92"/>
    </location>
    <ligand>
        <name>a divalent metal cation</name>
        <dbReference type="ChEBI" id="CHEBI:60240"/>
        <label>1</label>
    </ligand>
</feature>
<dbReference type="Pfam" id="PF01784">
    <property type="entry name" value="DUF34_NIF3"/>
    <property type="match status" value="1"/>
</dbReference>
<keyword evidence="5" id="KW-1185">Reference proteome</keyword>
<dbReference type="PANTHER" id="PTHR13799">
    <property type="entry name" value="NGG1 INTERACTING FACTOR 3"/>
    <property type="match status" value="1"/>
</dbReference>
<feature type="binding site" evidence="3">
    <location>
        <position position="130"/>
    </location>
    <ligand>
        <name>a divalent metal cation</name>
        <dbReference type="ChEBI" id="CHEBI:60240"/>
        <label>1</label>
    </ligand>
</feature>
<protein>
    <recommendedName>
        <fullName evidence="6">NIF3 family protein</fullName>
    </recommendedName>
</protein>
<keyword evidence="2 3" id="KW-0479">Metal-binding</keyword>
<accession>G0AHT8</accession>
<gene>
    <name evidence="4" type="ordered locus">CFU_0530</name>
</gene>
<dbReference type="AlphaFoldDB" id="G0AHT8"/>
<comment type="similarity">
    <text evidence="1">Belongs to the GTP cyclohydrolase I type 2/NIF3 family.</text>
</comment>
<name>G0AHT8_COLFT</name>
<reference evidence="4 5" key="5">
    <citation type="journal article" date="2011" name="ISME J.">
        <title>Dual transcriptional profiling of a bacterial/fungal confrontation: Collimonas fungivorans versus Aspergillus niger.</title>
        <authorList>
            <person name="Mela F."/>
            <person name="Fritsche K."/>
            <person name="de Boer W."/>
            <person name="van Veen J.A."/>
            <person name="de Graaff L.H."/>
            <person name="van den Berg M."/>
            <person name="Leveau J.H."/>
        </authorList>
    </citation>
    <scope>NUCLEOTIDE SEQUENCE [LARGE SCALE GENOMIC DNA]</scope>
    <source>
        <strain evidence="4 5">Ter331</strain>
    </source>
</reference>
<feature type="binding site" evidence="3">
    <location>
        <position position="247"/>
    </location>
    <ligand>
        <name>a divalent metal cation</name>
        <dbReference type="ChEBI" id="CHEBI:60240"/>
        <label>1</label>
    </ligand>
</feature>
<dbReference type="HOGENOM" id="CLU_037423_3_0_4"/>
<evidence type="ECO:0000313" key="4">
    <source>
        <dbReference type="EMBL" id="AEK60366.1"/>
    </source>
</evidence>
<dbReference type="PANTHER" id="PTHR13799:SF14">
    <property type="entry name" value="GTP CYCLOHYDROLASE 1 TYPE 2 HOMOLOG"/>
    <property type="match status" value="1"/>
</dbReference>
<feature type="binding site" evidence="3">
    <location>
        <position position="93"/>
    </location>
    <ligand>
        <name>a divalent metal cation</name>
        <dbReference type="ChEBI" id="CHEBI:60240"/>
        <label>1</label>
    </ligand>
</feature>
<dbReference type="EMBL" id="CP002745">
    <property type="protein sequence ID" value="AEK60366.1"/>
    <property type="molecule type" value="Genomic_DNA"/>
</dbReference>
<evidence type="ECO:0000256" key="2">
    <source>
        <dbReference type="ARBA" id="ARBA00022723"/>
    </source>
</evidence>
<evidence type="ECO:0000313" key="5">
    <source>
        <dbReference type="Proteomes" id="UP000008392"/>
    </source>
</evidence>
<reference evidence="4 5" key="4">
    <citation type="journal article" date="2010" name="Environ. Microbiol.">
        <title>The bacterial genus Collimonas: mycophagy, weathering and other adaptive solutions to life in oligotrophic soil environments.</title>
        <authorList>
            <person name="Leveau J.H."/>
            <person name="Uroz S."/>
            <person name="de Boer W."/>
        </authorList>
    </citation>
    <scope>NUCLEOTIDE SEQUENCE [LARGE SCALE GENOMIC DNA]</scope>
    <source>
        <strain evidence="4 5">Ter331</strain>
    </source>
</reference>
<sequence>MVCANNSQKRRIVKILEGVGIVNQESVKPVDRIELAKYLAEALNITQFRDYCPNGLQVEGRAEIRRLVTGVTASLALLEAAADSGADAILVHHGYFWRGEDARVVGPKHKRLKLLLAHDINLFAYHLPLDAHPEFGNNVQLAQQLGLAPHGRFGDDSLGWLGSAVDPQVSTVGDLANVIERRLQRAPVLIGDPSQPLGQIAWCTGAAQSLLGDAIAAGAGVYISGEISEPTVHLARETGVAYLAAGHHATERYGVQALGRHLAERFGLQHQFIDIDNPV</sequence>
<evidence type="ECO:0000256" key="1">
    <source>
        <dbReference type="ARBA" id="ARBA00006964"/>
    </source>
</evidence>
<feature type="binding site" evidence="3">
    <location>
        <position position="251"/>
    </location>
    <ligand>
        <name>a divalent metal cation</name>
        <dbReference type="ChEBI" id="CHEBI:60240"/>
        <label>1</label>
    </ligand>
</feature>
<reference evidence="4 5" key="1">
    <citation type="journal article" date="2004" name="Environ. Microbiol.">
        <title>Phylogeny-function analysis of (meta)genomic libraries: screening for expression of ribosomal RNA genes by large-insert library fluorescent in situ hybridization (LIL-FISH).</title>
        <authorList>
            <person name="Leveau J.H."/>
            <person name="Gerards S."/>
            <person name="de Boer W."/>
            <person name="van Veen J.A."/>
        </authorList>
    </citation>
    <scope>NUCLEOTIDE SEQUENCE [LARGE SCALE GENOMIC DNA]</scope>
    <source>
        <strain evidence="4 5">Ter331</strain>
    </source>
</reference>
<dbReference type="GO" id="GO:0005737">
    <property type="term" value="C:cytoplasm"/>
    <property type="evidence" value="ECO:0007669"/>
    <property type="project" value="TreeGrafter"/>
</dbReference>
<dbReference type="eggNOG" id="COG0327">
    <property type="taxonomic scope" value="Bacteria"/>
</dbReference>
<dbReference type="Gene3D" id="3.40.1390.30">
    <property type="entry name" value="NIF3 (NGG1p interacting factor 3)-like"/>
    <property type="match status" value="2"/>
</dbReference>
<evidence type="ECO:0000256" key="3">
    <source>
        <dbReference type="PIRSR" id="PIRSR602678-1"/>
    </source>
</evidence>
<dbReference type="NCBIfam" id="TIGR00486">
    <property type="entry name" value="YbgI_SA1388"/>
    <property type="match status" value="1"/>
</dbReference>
<organism evidence="4 5">
    <name type="scientific">Collimonas fungivorans (strain Ter331)</name>
    <dbReference type="NCBI Taxonomy" id="1005048"/>
    <lineage>
        <taxon>Bacteria</taxon>
        <taxon>Pseudomonadati</taxon>
        <taxon>Pseudomonadota</taxon>
        <taxon>Betaproteobacteria</taxon>
        <taxon>Burkholderiales</taxon>
        <taxon>Oxalobacteraceae</taxon>
        <taxon>Collimonas</taxon>
    </lineage>
</organism>
<dbReference type="KEGG" id="cfu:CFU_0530"/>
<dbReference type="SUPFAM" id="SSF102705">
    <property type="entry name" value="NIF3 (NGG1p interacting factor 3)-like"/>
    <property type="match status" value="1"/>
</dbReference>
<reference evidence="5" key="6">
    <citation type="submission" date="2011-05" db="EMBL/GenBank/DDBJ databases">
        <title>Complete sequence of Collimonas fungivorans Ter331.</title>
        <authorList>
            <person name="Leveau J.H."/>
        </authorList>
    </citation>
    <scope>NUCLEOTIDE SEQUENCE [LARGE SCALE GENOMIC DNA]</scope>
    <source>
        <strain evidence="5">Ter331</strain>
    </source>
</reference>